<dbReference type="GO" id="GO:0052717">
    <property type="term" value="F:tRNA-specific adenosine-34 deaminase activity"/>
    <property type="evidence" value="ECO:0007669"/>
    <property type="project" value="UniProtKB-UniRule"/>
</dbReference>
<gene>
    <name evidence="8 10" type="primary">tadA</name>
    <name evidence="10" type="ORF">Psch_02149</name>
</gene>
<evidence type="ECO:0000256" key="4">
    <source>
        <dbReference type="ARBA" id="ARBA00022723"/>
    </source>
</evidence>
<dbReference type="GO" id="GO:0002100">
    <property type="term" value="P:tRNA wobble adenosine to inosine editing"/>
    <property type="evidence" value="ECO:0007669"/>
    <property type="project" value="UniProtKB-UniRule"/>
</dbReference>
<dbReference type="PANTHER" id="PTHR11079:SF202">
    <property type="entry name" value="TRNA-SPECIFIC ADENOSINE DEAMINASE"/>
    <property type="match status" value="1"/>
</dbReference>
<dbReference type="InterPro" id="IPR002125">
    <property type="entry name" value="CMP_dCMP_dom"/>
</dbReference>
<evidence type="ECO:0000256" key="8">
    <source>
        <dbReference type="HAMAP-Rule" id="MF_00972"/>
    </source>
</evidence>
<feature type="binding site" evidence="8">
    <location>
        <position position="82"/>
    </location>
    <ligand>
        <name>Zn(2+)</name>
        <dbReference type="ChEBI" id="CHEBI:29105"/>
        <note>catalytic</note>
    </ligand>
</feature>
<dbReference type="InterPro" id="IPR016192">
    <property type="entry name" value="APOBEC/CMP_deaminase_Zn-bd"/>
</dbReference>
<comment type="subunit">
    <text evidence="2 8">Homodimer.</text>
</comment>
<keyword evidence="5 8" id="KW-0378">Hydrolase</keyword>
<dbReference type="InterPro" id="IPR016193">
    <property type="entry name" value="Cytidine_deaminase-like"/>
</dbReference>
<comment type="caution">
    <text evidence="10">The sequence shown here is derived from an EMBL/GenBank/DDBJ whole genome shotgun (WGS) entry which is preliminary data.</text>
</comment>
<evidence type="ECO:0000256" key="3">
    <source>
        <dbReference type="ARBA" id="ARBA00022694"/>
    </source>
</evidence>
<dbReference type="HAMAP" id="MF_00972">
    <property type="entry name" value="tRNA_aden_deaminase"/>
    <property type="match status" value="1"/>
</dbReference>
<feature type="domain" description="CMP/dCMP-type deaminase" evidence="9">
    <location>
        <begin position="1"/>
        <end position="110"/>
    </location>
</feature>
<evidence type="ECO:0000256" key="1">
    <source>
        <dbReference type="ARBA" id="ARBA00010669"/>
    </source>
</evidence>
<keyword evidence="4 8" id="KW-0479">Metal-binding</keyword>
<evidence type="ECO:0000259" key="9">
    <source>
        <dbReference type="PROSITE" id="PS51747"/>
    </source>
</evidence>
<name>A0A4Y7RHX4_9FIRM</name>
<evidence type="ECO:0000313" key="10">
    <source>
        <dbReference type="EMBL" id="TEB08584.1"/>
    </source>
</evidence>
<protein>
    <recommendedName>
        <fullName evidence="8">tRNA-specific adenosine deaminase</fullName>
        <ecNumber evidence="8">3.5.4.33</ecNumber>
    </recommendedName>
</protein>
<keyword evidence="6 8" id="KW-0862">Zinc</keyword>
<feature type="active site" description="Proton donor" evidence="8">
    <location>
        <position position="54"/>
    </location>
</feature>
<feature type="binding site" evidence="8">
    <location>
        <position position="85"/>
    </location>
    <ligand>
        <name>Zn(2+)</name>
        <dbReference type="ChEBI" id="CHEBI:29105"/>
        <note>catalytic</note>
    </ligand>
</feature>
<evidence type="ECO:0000313" key="11">
    <source>
        <dbReference type="Proteomes" id="UP000298324"/>
    </source>
</evidence>
<dbReference type="EC" id="3.5.4.33" evidence="8"/>
<evidence type="ECO:0000256" key="7">
    <source>
        <dbReference type="ARBA" id="ARBA00048045"/>
    </source>
</evidence>
<dbReference type="GO" id="GO:0008270">
    <property type="term" value="F:zinc ion binding"/>
    <property type="evidence" value="ECO:0007669"/>
    <property type="project" value="UniProtKB-UniRule"/>
</dbReference>
<dbReference type="Pfam" id="PF14437">
    <property type="entry name" value="MafB19-deam"/>
    <property type="match status" value="1"/>
</dbReference>
<dbReference type="FunFam" id="3.40.140.10:FF:000005">
    <property type="entry name" value="tRNA-specific adenosine deaminase"/>
    <property type="match status" value="1"/>
</dbReference>
<dbReference type="Gene3D" id="3.40.140.10">
    <property type="entry name" value="Cytidine Deaminase, domain 2"/>
    <property type="match status" value="1"/>
</dbReference>
<dbReference type="Proteomes" id="UP000298324">
    <property type="component" value="Unassembled WGS sequence"/>
</dbReference>
<keyword evidence="3 8" id="KW-0819">tRNA processing</keyword>
<keyword evidence="11" id="KW-1185">Reference proteome</keyword>
<comment type="catalytic activity">
    <reaction evidence="7 8">
        <text>adenosine(34) in tRNA + H2O + H(+) = inosine(34) in tRNA + NH4(+)</text>
        <dbReference type="Rhea" id="RHEA:43168"/>
        <dbReference type="Rhea" id="RHEA-COMP:10373"/>
        <dbReference type="Rhea" id="RHEA-COMP:10374"/>
        <dbReference type="ChEBI" id="CHEBI:15377"/>
        <dbReference type="ChEBI" id="CHEBI:15378"/>
        <dbReference type="ChEBI" id="CHEBI:28938"/>
        <dbReference type="ChEBI" id="CHEBI:74411"/>
        <dbReference type="ChEBI" id="CHEBI:82852"/>
        <dbReference type="EC" id="3.5.4.33"/>
    </reaction>
</comment>
<proteinExistence type="inferred from homology"/>
<evidence type="ECO:0000256" key="6">
    <source>
        <dbReference type="ARBA" id="ARBA00022833"/>
    </source>
</evidence>
<sequence>MDHAGYMREALAEAEKAYALGEVPIGAVVVLDGEVIGRGHNLREFLKDSTAHAEVLALREAASRMGDWRLNGTVVYSTIEPCPMCAGAMVQFRVKTLVYGAADPKAGAVDSVIDVVRQPRFNHQVEVVAGVLEEECRSIIRRFFRELREKKDTGEVAGLAEGARLEIE</sequence>
<feature type="binding site" evidence="8">
    <location>
        <position position="52"/>
    </location>
    <ligand>
        <name>Zn(2+)</name>
        <dbReference type="ChEBI" id="CHEBI:29105"/>
        <note>catalytic</note>
    </ligand>
</feature>
<comment type="similarity">
    <text evidence="1">Belongs to the cytidine and deoxycytidylate deaminase family. ADAT2 subfamily.</text>
</comment>
<dbReference type="PANTHER" id="PTHR11079">
    <property type="entry name" value="CYTOSINE DEAMINASE FAMILY MEMBER"/>
    <property type="match status" value="1"/>
</dbReference>
<dbReference type="SUPFAM" id="SSF53927">
    <property type="entry name" value="Cytidine deaminase-like"/>
    <property type="match status" value="1"/>
</dbReference>
<evidence type="ECO:0000256" key="2">
    <source>
        <dbReference type="ARBA" id="ARBA00011738"/>
    </source>
</evidence>
<comment type="cofactor">
    <cofactor evidence="8">
        <name>Zn(2+)</name>
        <dbReference type="ChEBI" id="CHEBI:29105"/>
    </cofactor>
    <text evidence="8">Binds 1 zinc ion per subunit.</text>
</comment>
<evidence type="ECO:0000256" key="5">
    <source>
        <dbReference type="ARBA" id="ARBA00022801"/>
    </source>
</evidence>
<dbReference type="PROSITE" id="PS51747">
    <property type="entry name" value="CYT_DCMP_DEAMINASES_2"/>
    <property type="match status" value="1"/>
</dbReference>
<dbReference type="AlphaFoldDB" id="A0A4Y7RHX4"/>
<comment type="function">
    <text evidence="8">Catalyzes the deamination of adenosine to inosine at the wobble position 34 of tRNA(Arg2).</text>
</comment>
<dbReference type="EMBL" id="QFGA01000001">
    <property type="protein sequence ID" value="TEB08584.1"/>
    <property type="molecule type" value="Genomic_DNA"/>
</dbReference>
<dbReference type="InterPro" id="IPR058535">
    <property type="entry name" value="MafB19-deam"/>
</dbReference>
<accession>A0A4Y7RHX4</accession>
<dbReference type="CDD" id="cd01285">
    <property type="entry name" value="nucleoside_deaminase"/>
    <property type="match status" value="1"/>
</dbReference>
<dbReference type="NCBIfam" id="NF008113">
    <property type="entry name" value="PRK10860.1"/>
    <property type="match status" value="1"/>
</dbReference>
<reference evidence="10 11" key="1">
    <citation type="journal article" date="2018" name="Environ. Microbiol.">
        <title>Novel energy conservation strategies and behaviour of Pelotomaculum schinkii driving syntrophic propionate catabolism.</title>
        <authorList>
            <person name="Hidalgo-Ahumada C.A.P."/>
            <person name="Nobu M.K."/>
            <person name="Narihiro T."/>
            <person name="Tamaki H."/>
            <person name="Liu W.T."/>
            <person name="Kamagata Y."/>
            <person name="Stams A.J.M."/>
            <person name="Imachi H."/>
            <person name="Sousa D.Z."/>
        </authorList>
    </citation>
    <scope>NUCLEOTIDE SEQUENCE [LARGE SCALE GENOMIC DNA]</scope>
    <source>
        <strain evidence="10 11">HH</strain>
    </source>
</reference>
<organism evidence="10 11">
    <name type="scientific">Pelotomaculum schinkii</name>
    <dbReference type="NCBI Taxonomy" id="78350"/>
    <lineage>
        <taxon>Bacteria</taxon>
        <taxon>Bacillati</taxon>
        <taxon>Bacillota</taxon>
        <taxon>Clostridia</taxon>
        <taxon>Eubacteriales</taxon>
        <taxon>Desulfotomaculaceae</taxon>
        <taxon>Pelotomaculum</taxon>
    </lineage>
</organism>
<dbReference type="RefSeq" id="WP_206663747.1">
    <property type="nucleotide sequence ID" value="NZ_QFGA01000001.1"/>
</dbReference>
<dbReference type="PROSITE" id="PS00903">
    <property type="entry name" value="CYT_DCMP_DEAMINASES_1"/>
    <property type="match status" value="1"/>
</dbReference>
<dbReference type="InterPro" id="IPR028883">
    <property type="entry name" value="tRNA_aden_deaminase"/>
</dbReference>